<dbReference type="GO" id="GO:0004038">
    <property type="term" value="F:allantoinase activity"/>
    <property type="evidence" value="ECO:0007669"/>
    <property type="project" value="TreeGrafter"/>
</dbReference>
<evidence type="ECO:0000259" key="7">
    <source>
        <dbReference type="Pfam" id="PF12890"/>
    </source>
</evidence>
<evidence type="ECO:0000256" key="1">
    <source>
        <dbReference type="ARBA" id="ARBA00002368"/>
    </source>
</evidence>
<feature type="binding site" evidence="6">
    <location>
        <position position="94"/>
    </location>
    <ligand>
        <name>substrate</name>
    </ligand>
</feature>
<dbReference type="CDD" id="cd01317">
    <property type="entry name" value="DHOase_IIa"/>
    <property type="match status" value="1"/>
</dbReference>
<dbReference type="GO" id="GO:0004151">
    <property type="term" value="F:dihydroorotase activity"/>
    <property type="evidence" value="ECO:0007669"/>
    <property type="project" value="UniProtKB-UniRule"/>
</dbReference>
<dbReference type="PROSITE" id="PS00482">
    <property type="entry name" value="DIHYDROOROTASE_1"/>
    <property type="match status" value="1"/>
</dbReference>
<keyword evidence="6" id="KW-0862">Zinc</keyword>
<dbReference type="Gene3D" id="3.20.20.140">
    <property type="entry name" value="Metal-dependent hydrolases"/>
    <property type="match status" value="1"/>
</dbReference>
<evidence type="ECO:0000313" key="9">
    <source>
        <dbReference type="Proteomes" id="UP000322294"/>
    </source>
</evidence>
<feature type="binding site" evidence="6">
    <location>
        <position position="62"/>
    </location>
    <ligand>
        <name>Zn(2+)</name>
        <dbReference type="ChEBI" id="CHEBI:29105"/>
        <label>1</label>
    </ligand>
</feature>
<name>A0A5S5AM51_9FIRM</name>
<evidence type="ECO:0000256" key="6">
    <source>
        <dbReference type="HAMAP-Rule" id="MF_00220"/>
    </source>
</evidence>
<feature type="active site" evidence="6">
    <location>
        <position position="305"/>
    </location>
</feature>
<keyword evidence="5 6" id="KW-0665">Pyrimidine biosynthesis</keyword>
<feature type="binding site" evidence="6">
    <location>
        <position position="232"/>
    </location>
    <ligand>
        <name>Zn(2+)</name>
        <dbReference type="ChEBI" id="CHEBI:29105"/>
        <label>2</label>
    </ligand>
</feature>
<gene>
    <name evidence="6" type="primary">pyrC</name>
    <name evidence="8" type="ORF">LZ11_01645</name>
</gene>
<comment type="caution">
    <text evidence="8">The sequence shown here is derived from an EMBL/GenBank/DDBJ whole genome shotgun (WGS) entry which is preliminary data.</text>
</comment>
<dbReference type="GO" id="GO:0008270">
    <property type="term" value="F:zinc ion binding"/>
    <property type="evidence" value="ECO:0007669"/>
    <property type="project" value="UniProtKB-UniRule"/>
</dbReference>
<feature type="binding site" evidence="6">
    <location>
        <begin position="62"/>
        <end position="64"/>
    </location>
    <ligand>
        <name>substrate</name>
    </ligand>
</feature>
<dbReference type="OrthoDB" id="9765462at2"/>
<dbReference type="InterPro" id="IPR024403">
    <property type="entry name" value="DHOase_cat"/>
</dbReference>
<feature type="binding site" evidence="6">
    <location>
        <position position="278"/>
    </location>
    <ligand>
        <name>substrate</name>
    </ligand>
</feature>
<dbReference type="GO" id="GO:0005737">
    <property type="term" value="C:cytoplasm"/>
    <property type="evidence" value="ECO:0007669"/>
    <property type="project" value="TreeGrafter"/>
</dbReference>
<dbReference type="InterPro" id="IPR004722">
    <property type="entry name" value="DHOase"/>
</dbReference>
<dbReference type="Gene3D" id="2.30.40.10">
    <property type="entry name" value="Urease, subunit C, domain 1"/>
    <property type="match status" value="1"/>
</dbReference>
<dbReference type="EC" id="3.5.2.3" evidence="6"/>
<dbReference type="InterPro" id="IPR050138">
    <property type="entry name" value="DHOase/Allantoinase_Hydrolase"/>
</dbReference>
<accession>A0A5S5AM51</accession>
<comment type="similarity">
    <text evidence="2 6">Belongs to the metallo-dependent hydrolases superfamily. DHOase family. Class I DHOase subfamily.</text>
</comment>
<comment type="catalytic activity">
    <reaction evidence="6">
        <text>(S)-dihydroorotate + H2O = N-carbamoyl-L-aspartate + H(+)</text>
        <dbReference type="Rhea" id="RHEA:24296"/>
        <dbReference type="ChEBI" id="CHEBI:15377"/>
        <dbReference type="ChEBI" id="CHEBI:15378"/>
        <dbReference type="ChEBI" id="CHEBI:30864"/>
        <dbReference type="ChEBI" id="CHEBI:32814"/>
        <dbReference type="EC" id="3.5.2.3"/>
    </reaction>
</comment>
<keyword evidence="9" id="KW-1185">Reference proteome</keyword>
<evidence type="ECO:0000313" key="8">
    <source>
        <dbReference type="EMBL" id="TYP52478.1"/>
    </source>
</evidence>
<feature type="binding site" evidence="6">
    <location>
        <position position="152"/>
    </location>
    <ligand>
        <name>Zn(2+)</name>
        <dbReference type="ChEBI" id="CHEBI:29105"/>
        <label>1</label>
    </ligand>
</feature>
<dbReference type="SUPFAM" id="SSF51338">
    <property type="entry name" value="Composite domain of metallo-dependent hydrolases"/>
    <property type="match status" value="1"/>
</dbReference>
<feature type="binding site" evidence="6">
    <location>
        <position position="179"/>
    </location>
    <ligand>
        <name>Zn(2+)</name>
        <dbReference type="ChEBI" id="CHEBI:29105"/>
        <label>2</label>
    </ligand>
</feature>
<comment type="pathway">
    <text evidence="6">Pyrimidine metabolism; UMP biosynthesis via de novo pathway; (S)-dihydroorotate from bicarbonate: step 3/3.</text>
</comment>
<dbReference type="InterPro" id="IPR011059">
    <property type="entry name" value="Metal-dep_hydrolase_composite"/>
</dbReference>
<dbReference type="InterPro" id="IPR032466">
    <property type="entry name" value="Metal_Hydrolase"/>
</dbReference>
<dbReference type="InterPro" id="IPR002195">
    <property type="entry name" value="Dihydroorotase_CS"/>
</dbReference>
<protein>
    <recommendedName>
        <fullName evidence="6">Dihydroorotase</fullName>
        <shortName evidence="6">DHOase</shortName>
        <ecNumber evidence="6">3.5.2.3</ecNumber>
    </recommendedName>
</protein>
<evidence type="ECO:0000256" key="3">
    <source>
        <dbReference type="ARBA" id="ARBA00022723"/>
    </source>
</evidence>
<dbReference type="GO" id="GO:0006145">
    <property type="term" value="P:purine nucleobase catabolic process"/>
    <property type="evidence" value="ECO:0007669"/>
    <property type="project" value="TreeGrafter"/>
</dbReference>
<evidence type="ECO:0000256" key="5">
    <source>
        <dbReference type="ARBA" id="ARBA00022975"/>
    </source>
</evidence>
<dbReference type="PANTHER" id="PTHR43668">
    <property type="entry name" value="ALLANTOINASE"/>
    <property type="match status" value="1"/>
</dbReference>
<feature type="binding site" evidence="6">
    <location>
        <begin position="323"/>
        <end position="324"/>
    </location>
    <ligand>
        <name>substrate</name>
    </ligand>
</feature>
<dbReference type="RefSeq" id="WP_148867386.1">
    <property type="nucleotide sequence ID" value="NZ_VNHO01000017.1"/>
</dbReference>
<comment type="cofactor">
    <cofactor evidence="6">
        <name>Zn(2+)</name>
        <dbReference type="ChEBI" id="CHEBI:29105"/>
    </cofactor>
    <text evidence="6">Binds 2 Zn(2+) ions per subunit.</text>
</comment>
<dbReference type="PROSITE" id="PS00483">
    <property type="entry name" value="DIHYDROOROTASE_2"/>
    <property type="match status" value="1"/>
</dbReference>
<dbReference type="GO" id="GO:0044205">
    <property type="term" value="P:'de novo' UMP biosynthetic process"/>
    <property type="evidence" value="ECO:0007669"/>
    <property type="project" value="UniProtKB-UniRule"/>
</dbReference>
<dbReference type="AlphaFoldDB" id="A0A5S5AM51"/>
<comment type="function">
    <text evidence="1 6">Catalyzes the reversible cyclization of carbamoyl aspartate to dihydroorotate.</text>
</comment>
<keyword evidence="4 6" id="KW-0378">Hydrolase</keyword>
<dbReference type="SUPFAM" id="SSF51556">
    <property type="entry name" value="Metallo-dependent hydrolases"/>
    <property type="match status" value="1"/>
</dbReference>
<proteinExistence type="inferred from homology"/>
<sequence>MKKLLKGARVLDPARGLDGVMDVLIEGGKISAVDKEVTAGDAEVVDLTGLVLVPGLVDMHVHFRDPGFQYKEDIESGSRSAAAGGFTTVACMPNTNPPVDNAALVSYVISKAERVGLVRVLPVGCVSKGRQGREMAEIGDMAAAGAVAFSDDGKPVADSSLMRRALLYASMFDRVVIDHCEEPALSEGGVMNEGYISTVLGLPGTPRSAEETAVARDIILAGETGARVHIAHVSTRGSVELIRRAKAEGVRVSCEVTPHHLVLTEEVVMGYDTCAKVNPPLRTEEDVEALIEGLKDGTIDAIATDHAPHSEDEKDLEFDRAAFGISGLETALGLVLTCLVTPGKLSLSEAVRKMTREPAGILGVEAGTLKPGSSADITVIDPDREWTVNKYDFLSKGKNTPFHGWKLKGKAVMTFTGGKMVFKDAAWERDRKARIVYKTGGSPRP</sequence>
<dbReference type="PANTHER" id="PTHR43668:SF2">
    <property type="entry name" value="ALLANTOINASE"/>
    <property type="match status" value="1"/>
</dbReference>
<dbReference type="Pfam" id="PF12890">
    <property type="entry name" value="DHOase"/>
    <property type="match status" value="1"/>
</dbReference>
<reference evidence="8 9" key="1">
    <citation type="submission" date="2019-07" db="EMBL/GenBank/DDBJ databases">
        <title>Genomic Encyclopedia of Type Strains, Phase I: the one thousand microbial genomes (KMG-I) project.</title>
        <authorList>
            <person name="Kyrpides N."/>
        </authorList>
    </citation>
    <scope>NUCLEOTIDE SEQUENCE [LARGE SCALE GENOMIC DNA]</scope>
    <source>
        <strain evidence="8 9">DSM 16647</strain>
    </source>
</reference>
<dbReference type="EMBL" id="VNHO01000017">
    <property type="protein sequence ID" value="TYP52478.1"/>
    <property type="molecule type" value="Genomic_DNA"/>
</dbReference>
<feature type="binding site" evidence="6">
    <location>
        <position position="305"/>
    </location>
    <ligand>
        <name>Zn(2+)</name>
        <dbReference type="ChEBI" id="CHEBI:29105"/>
        <label>1</label>
    </ligand>
</feature>
<dbReference type="NCBIfam" id="TIGR00857">
    <property type="entry name" value="pyrC_multi"/>
    <property type="match status" value="1"/>
</dbReference>
<evidence type="ECO:0000256" key="4">
    <source>
        <dbReference type="ARBA" id="ARBA00022801"/>
    </source>
</evidence>
<feature type="binding site" evidence="6">
    <location>
        <position position="152"/>
    </location>
    <ligand>
        <name>Zn(2+)</name>
        <dbReference type="ChEBI" id="CHEBI:29105"/>
        <label>2</label>
    </ligand>
</feature>
<keyword evidence="3 6" id="KW-0479">Metal-binding</keyword>
<feature type="binding site" evidence="6">
    <location>
        <position position="60"/>
    </location>
    <ligand>
        <name>Zn(2+)</name>
        <dbReference type="ChEBI" id="CHEBI:29105"/>
        <label>1</label>
    </ligand>
</feature>
<organism evidence="8 9">
    <name type="scientific">Thermosediminibacter litoriperuensis</name>
    <dbReference type="NCBI Taxonomy" id="291989"/>
    <lineage>
        <taxon>Bacteria</taxon>
        <taxon>Bacillati</taxon>
        <taxon>Bacillota</taxon>
        <taxon>Clostridia</taxon>
        <taxon>Thermosediminibacterales</taxon>
        <taxon>Thermosediminibacteraceae</taxon>
        <taxon>Thermosediminibacter</taxon>
    </lineage>
</organism>
<feature type="binding site" evidence="6">
    <location>
        <position position="309"/>
    </location>
    <ligand>
        <name>substrate</name>
    </ligand>
</feature>
<feature type="domain" description="Dihydroorotase catalytic" evidence="7">
    <location>
        <begin position="50"/>
        <end position="236"/>
    </location>
</feature>
<dbReference type="Proteomes" id="UP000322294">
    <property type="component" value="Unassembled WGS sequence"/>
</dbReference>
<dbReference type="HAMAP" id="MF_00220_B">
    <property type="entry name" value="PyrC_classI_B"/>
    <property type="match status" value="1"/>
</dbReference>
<dbReference type="UniPathway" id="UPA00070">
    <property type="reaction ID" value="UER00117"/>
</dbReference>
<evidence type="ECO:0000256" key="2">
    <source>
        <dbReference type="ARBA" id="ARBA00010286"/>
    </source>
</evidence>